<keyword evidence="3" id="KW-1185">Reference proteome</keyword>
<accession>A0A834HB73</accession>
<reference evidence="2" key="1">
    <citation type="submission" date="2019-11" db="EMBL/GenBank/DDBJ databases">
        <authorList>
            <person name="Liu Y."/>
            <person name="Hou J."/>
            <person name="Li T.-Q."/>
            <person name="Guan C.-H."/>
            <person name="Wu X."/>
            <person name="Wu H.-Z."/>
            <person name="Ling F."/>
            <person name="Zhang R."/>
            <person name="Shi X.-G."/>
            <person name="Ren J.-P."/>
            <person name="Chen E.-F."/>
            <person name="Sun J.-M."/>
        </authorList>
    </citation>
    <scope>NUCLEOTIDE SEQUENCE</scope>
    <source>
        <strain evidence="2">Adult_tree_wgs_1</strain>
        <tissue evidence="2">Leaves</tissue>
    </source>
</reference>
<feature type="compositionally biased region" description="Polar residues" evidence="1">
    <location>
        <begin position="82"/>
        <end position="91"/>
    </location>
</feature>
<evidence type="ECO:0000313" key="2">
    <source>
        <dbReference type="EMBL" id="KAF7144925.1"/>
    </source>
</evidence>
<protein>
    <submittedName>
        <fullName evidence="2">Uncharacterized protein</fullName>
    </submittedName>
</protein>
<dbReference type="Proteomes" id="UP000626092">
    <property type="component" value="Unassembled WGS sequence"/>
</dbReference>
<dbReference type="AlphaFoldDB" id="A0A834HB73"/>
<sequence length="91" mass="9698">MGNNSISNFIVHSTGEELSDSEDDLLEVLEGVTSPTPEPPDLLDPGVKGEAAVLNSNGGTIFNKHVSKSTKRRLRKQAKEASFSSLSSGRN</sequence>
<comment type="caution">
    <text evidence="2">The sequence shown here is derived from an EMBL/GenBank/DDBJ whole genome shotgun (WGS) entry which is preliminary data.</text>
</comment>
<dbReference type="EMBL" id="WJXA01000004">
    <property type="protein sequence ID" value="KAF7144925.1"/>
    <property type="molecule type" value="Genomic_DNA"/>
</dbReference>
<evidence type="ECO:0000256" key="1">
    <source>
        <dbReference type="SAM" id="MobiDB-lite"/>
    </source>
</evidence>
<feature type="region of interest" description="Disordered" evidence="1">
    <location>
        <begin position="61"/>
        <end position="91"/>
    </location>
</feature>
<dbReference type="OrthoDB" id="1939300at2759"/>
<feature type="compositionally biased region" description="Basic residues" evidence="1">
    <location>
        <begin position="65"/>
        <end position="76"/>
    </location>
</feature>
<name>A0A834HB73_RHOSS</name>
<organism evidence="2 3">
    <name type="scientific">Rhododendron simsii</name>
    <name type="common">Sims's rhododendron</name>
    <dbReference type="NCBI Taxonomy" id="118357"/>
    <lineage>
        <taxon>Eukaryota</taxon>
        <taxon>Viridiplantae</taxon>
        <taxon>Streptophyta</taxon>
        <taxon>Embryophyta</taxon>
        <taxon>Tracheophyta</taxon>
        <taxon>Spermatophyta</taxon>
        <taxon>Magnoliopsida</taxon>
        <taxon>eudicotyledons</taxon>
        <taxon>Gunneridae</taxon>
        <taxon>Pentapetalae</taxon>
        <taxon>asterids</taxon>
        <taxon>Ericales</taxon>
        <taxon>Ericaceae</taxon>
        <taxon>Ericoideae</taxon>
        <taxon>Rhodoreae</taxon>
        <taxon>Rhododendron</taxon>
    </lineage>
</organism>
<evidence type="ECO:0000313" key="3">
    <source>
        <dbReference type="Proteomes" id="UP000626092"/>
    </source>
</evidence>
<proteinExistence type="predicted"/>
<gene>
    <name evidence="2" type="ORF">RHSIM_Rhsim04G0148600</name>
</gene>